<protein>
    <recommendedName>
        <fullName evidence="1">ATP-dependent DNA helicase</fullName>
        <ecNumber evidence="1">5.6.2.3</ecNumber>
    </recommendedName>
</protein>
<dbReference type="InterPro" id="IPR027417">
    <property type="entry name" value="P-loop_NTPase"/>
</dbReference>
<dbReference type="GO" id="GO:0006310">
    <property type="term" value="P:DNA recombination"/>
    <property type="evidence" value="ECO:0007669"/>
    <property type="project" value="UniProtKB-KW"/>
</dbReference>
<dbReference type="PANTHER" id="PTHR10492:SF90">
    <property type="entry name" value="ATP-DEPENDENT DNA HELICASE"/>
    <property type="match status" value="1"/>
</dbReference>
<dbReference type="GO" id="GO:0016887">
    <property type="term" value="F:ATP hydrolysis activity"/>
    <property type="evidence" value="ECO:0007669"/>
    <property type="project" value="RHEA"/>
</dbReference>
<dbReference type="Proteomes" id="UP000251960">
    <property type="component" value="Chromosome 7"/>
</dbReference>
<dbReference type="InterPro" id="IPR049163">
    <property type="entry name" value="Pif1-like_2B_dom"/>
</dbReference>
<comment type="caution">
    <text evidence="4">The sequence shown here is derived from an EMBL/GenBank/DDBJ whole genome shotgun (WGS) entry which is preliminary data.</text>
</comment>
<dbReference type="Pfam" id="PF05970">
    <property type="entry name" value="PIF1"/>
    <property type="match status" value="1"/>
</dbReference>
<feature type="domain" description="DNA helicase Pif1-like DEAD-box helicase" evidence="2">
    <location>
        <begin position="485"/>
        <end position="708"/>
    </location>
</feature>
<sequence length="975" mass="111377">LHAVLHTVEFQKRGLPHAHIIFWVSTDTSQPTPELIDSFITAEIPDPETDPLGYALVAEHMVHGPCGDYNKHAPCMKNGRCSKNYPKKLQEETSFDENGFVLYRRRNNGRVVFKNKIALDNRYIVPSNLLLLKKFGAHTNVEWCNKTIFIKYLFKYVTKGPDRSKMFLQRIQSGEDVPYDEETDARNEIKEYIDSRYLCDIDSCWRVFGFEIHRHYPAVERMHVHLPNENYITYKTSANMAGILSQSFLRKTMLTEWFTTNQQHSNARNLTYSQFPSKWRWDDKTRTWHPRQTREGKIGRLYYVHPLAGDKYYLRMLLLVVKGARSYEEVRTYNNIVYNTFKEACKARGLLGDDQEWLAAFNEAATWATSSQLRQLFVTMLLYCQVADEYTLFGKVWKYLADDIEYNIRKALNQTNYQIPEDDLKNYLLDKLAVLFNKSGGNIHDFNLPRKTDNLEGRNVNHLLKEELSYDANSLSYESEVLIYQLNTEQMKAFNTIVENVLSGQPGFYFVSGYGGTGKTFLWNTIVAYLRSQKKVVLTVASSGVAALLLPGGRTTHSRFKIPCDLNETTTCNIKRGTMLAELIEVASLIIWDEAFMTHRIAFEALDRTLRDLLSTRCPVAEKTPFGGKVVVLGGDARQILPVIEGGSQSQIIDAAITSSPLWTSITVLYLTENMRLKSPHLDSASKNEIASFSKWLLDIGDGKVPARAKDSETEKYWIKIPQDILLTPQNNSLQCIVDSAYPDLTDKYADIQYLKECAILSPTNDVIDTVNNFIVTLIPGDPREYLSCDSIVKGPDSNDLYDLLYSVEFLNSITGNNFPQHQLILKKGVPIMLLRNINQSEGLCNGTRLIIVTLGDLIIEAKIMTGKYKDKTVLIPRVCLTLKTPKLPFTLERRQYPIKVCYAMTINKSQGQTLSSVAVYLKKPVFTHGQLYVAFSRVTSKKGLRVLIEDDDGKSTDETKNIVYRKIFSRFPAH</sequence>
<gene>
    <name evidence="4" type="primary">pif1_87</name>
    <name evidence="4" type="ORF">Zm00014a_030159</name>
</gene>
<keyword evidence="1" id="KW-0233">DNA recombination</keyword>
<feature type="domain" description="DNA helicase Pif1-like 2B" evidence="3">
    <location>
        <begin position="809"/>
        <end position="855"/>
    </location>
</feature>
<dbReference type="GO" id="GO:0000723">
    <property type="term" value="P:telomere maintenance"/>
    <property type="evidence" value="ECO:0007669"/>
    <property type="project" value="InterPro"/>
</dbReference>
<dbReference type="AlphaFoldDB" id="A0A3L6DY78"/>
<evidence type="ECO:0000256" key="1">
    <source>
        <dbReference type="RuleBase" id="RU363044"/>
    </source>
</evidence>
<dbReference type="GO" id="GO:0006281">
    <property type="term" value="P:DNA repair"/>
    <property type="evidence" value="ECO:0007669"/>
    <property type="project" value="UniProtKB-KW"/>
</dbReference>
<evidence type="ECO:0000313" key="5">
    <source>
        <dbReference type="Proteomes" id="UP000251960"/>
    </source>
</evidence>
<accession>A0A3L6DY78</accession>
<keyword evidence="1" id="KW-0227">DNA damage</keyword>
<evidence type="ECO:0000259" key="2">
    <source>
        <dbReference type="Pfam" id="PF05970"/>
    </source>
</evidence>
<keyword evidence="1" id="KW-0378">Hydrolase</keyword>
<comment type="cofactor">
    <cofactor evidence="1">
        <name>Mg(2+)</name>
        <dbReference type="ChEBI" id="CHEBI:18420"/>
    </cofactor>
</comment>
<dbReference type="SUPFAM" id="SSF52540">
    <property type="entry name" value="P-loop containing nucleoside triphosphate hydrolases"/>
    <property type="match status" value="2"/>
</dbReference>
<reference evidence="4 5" key="1">
    <citation type="journal article" date="2018" name="Nat. Genet.">
        <title>Extensive intraspecific gene order and gene structural variations between Mo17 and other maize genomes.</title>
        <authorList>
            <person name="Sun S."/>
            <person name="Zhou Y."/>
            <person name="Chen J."/>
            <person name="Shi J."/>
            <person name="Zhao H."/>
            <person name="Zhao H."/>
            <person name="Song W."/>
            <person name="Zhang M."/>
            <person name="Cui Y."/>
            <person name="Dong X."/>
            <person name="Liu H."/>
            <person name="Ma X."/>
            <person name="Jiao Y."/>
            <person name="Wang B."/>
            <person name="Wei X."/>
            <person name="Stein J.C."/>
            <person name="Glaubitz J.C."/>
            <person name="Lu F."/>
            <person name="Yu G."/>
            <person name="Liang C."/>
            <person name="Fengler K."/>
            <person name="Li B."/>
            <person name="Rafalski A."/>
            <person name="Schnable P.S."/>
            <person name="Ware D.H."/>
            <person name="Buckler E.S."/>
            <person name="Lai J."/>
        </authorList>
    </citation>
    <scope>NUCLEOTIDE SEQUENCE [LARGE SCALE GENOMIC DNA]</scope>
    <source>
        <strain evidence="5">cv. Missouri 17</strain>
        <tissue evidence="4">Seedling</tissue>
    </source>
</reference>
<dbReference type="EC" id="5.6.2.3" evidence="1"/>
<evidence type="ECO:0000313" key="4">
    <source>
        <dbReference type="EMBL" id="PWZ13515.1"/>
    </source>
</evidence>
<dbReference type="CDD" id="cd18809">
    <property type="entry name" value="SF1_C_RecD"/>
    <property type="match status" value="1"/>
</dbReference>
<dbReference type="GO" id="GO:0005524">
    <property type="term" value="F:ATP binding"/>
    <property type="evidence" value="ECO:0007669"/>
    <property type="project" value="UniProtKB-KW"/>
</dbReference>
<comment type="similarity">
    <text evidence="1">Belongs to the helicase family.</text>
</comment>
<dbReference type="EMBL" id="NCVQ01000008">
    <property type="protein sequence ID" value="PWZ13515.1"/>
    <property type="molecule type" value="Genomic_DNA"/>
</dbReference>
<keyword evidence="1" id="KW-0234">DNA repair</keyword>
<dbReference type="PANTHER" id="PTHR10492">
    <property type="match status" value="1"/>
</dbReference>
<dbReference type="InterPro" id="IPR010285">
    <property type="entry name" value="DNA_helicase_pif1-like_DEAD"/>
</dbReference>
<organism evidence="4 5">
    <name type="scientific">Zea mays</name>
    <name type="common">Maize</name>
    <dbReference type="NCBI Taxonomy" id="4577"/>
    <lineage>
        <taxon>Eukaryota</taxon>
        <taxon>Viridiplantae</taxon>
        <taxon>Streptophyta</taxon>
        <taxon>Embryophyta</taxon>
        <taxon>Tracheophyta</taxon>
        <taxon>Spermatophyta</taxon>
        <taxon>Magnoliopsida</taxon>
        <taxon>Liliopsida</taxon>
        <taxon>Poales</taxon>
        <taxon>Poaceae</taxon>
        <taxon>PACMAD clade</taxon>
        <taxon>Panicoideae</taxon>
        <taxon>Andropogonodae</taxon>
        <taxon>Andropogoneae</taxon>
        <taxon>Tripsacinae</taxon>
        <taxon>Zea</taxon>
    </lineage>
</organism>
<comment type="catalytic activity">
    <reaction evidence="1">
        <text>ATP + H2O = ADP + phosphate + H(+)</text>
        <dbReference type="Rhea" id="RHEA:13065"/>
        <dbReference type="ChEBI" id="CHEBI:15377"/>
        <dbReference type="ChEBI" id="CHEBI:15378"/>
        <dbReference type="ChEBI" id="CHEBI:30616"/>
        <dbReference type="ChEBI" id="CHEBI:43474"/>
        <dbReference type="ChEBI" id="CHEBI:456216"/>
        <dbReference type="EC" id="5.6.2.3"/>
    </reaction>
</comment>
<proteinExistence type="inferred from homology"/>
<keyword evidence="1" id="KW-0547">Nucleotide-binding</keyword>
<dbReference type="Gene3D" id="3.40.50.300">
    <property type="entry name" value="P-loop containing nucleotide triphosphate hydrolases"/>
    <property type="match status" value="2"/>
</dbReference>
<dbReference type="Pfam" id="PF21530">
    <property type="entry name" value="Pif1_2B_dom"/>
    <property type="match status" value="1"/>
</dbReference>
<dbReference type="FunFam" id="3.40.50.300:FF:002884">
    <property type="entry name" value="ATP-dependent DNA helicase"/>
    <property type="match status" value="1"/>
</dbReference>
<dbReference type="GO" id="GO:0043139">
    <property type="term" value="F:5'-3' DNA helicase activity"/>
    <property type="evidence" value="ECO:0007669"/>
    <property type="project" value="UniProtKB-EC"/>
</dbReference>
<keyword evidence="1" id="KW-0067">ATP-binding</keyword>
<evidence type="ECO:0000259" key="3">
    <source>
        <dbReference type="Pfam" id="PF21530"/>
    </source>
</evidence>
<feature type="non-terminal residue" evidence="4">
    <location>
        <position position="1"/>
    </location>
</feature>
<keyword evidence="1 4" id="KW-0347">Helicase</keyword>
<name>A0A3L6DY78_MAIZE</name>